<dbReference type="Proteomes" id="UP001217485">
    <property type="component" value="Unassembled WGS sequence"/>
</dbReference>
<gene>
    <name evidence="1" type="ORF">POL72_28690</name>
</gene>
<dbReference type="EMBL" id="JAQNDK010000003">
    <property type="protein sequence ID" value="MDC0681752.1"/>
    <property type="molecule type" value="Genomic_DNA"/>
</dbReference>
<dbReference type="RefSeq" id="WP_272099079.1">
    <property type="nucleotide sequence ID" value="NZ_JAQNDK010000003.1"/>
</dbReference>
<evidence type="ECO:0000313" key="1">
    <source>
        <dbReference type="EMBL" id="MDC0681752.1"/>
    </source>
</evidence>
<proteinExistence type="predicted"/>
<accession>A0ABT5C5Q0</accession>
<evidence type="ECO:0000313" key="2">
    <source>
        <dbReference type="Proteomes" id="UP001217485"/>
    </source>
</evidence>
<name>A0ABT5C5Q0_9BACT</name>
<sequence length="141" mass="14829">MKIKNLRLETGYLVEPIPLQKGIAVHQIQITTVGGQGSPRVCISLDPNRCTVDSFGEAKACTRVAPVQIEADVELLEECDGKQLLALKFEGGNGPAVRLALLPLCGTGKEAIVARLLIFGDTGEIMAIVPMQGSSAGCLTA</sequence>
<reference evidence="1 2" key="1">
    <citation type="submission" date="2023-01" db="EMBL/GenBank/DDBJ databases">
        <title>Minimal conservation of predation-associated metabolite biosynthetic gene clusters underscores biosynthetic potential of Myxococcota including descriptions for ten novel species: Archangium lansinium sp. nov., Myxococcus landrumus sp. nov., Nannocystis bai.</title>
        <authorList>
            <person name="Ahearne A."/>
            <person name="Stevens C."/>
            <person name="Dowd S."/>
        </authorList>
    </citation>
    <scope>NUCLEOTIDE SEQUENCE [LARGE SCALE GENOMIC DNA]</scope>
    <source>
        <strain evidence="1 2">WIWO2</strain>
    </source>
</reference>
<protein>
    <submittedName>
        <fullName evidence="1">Uncharacterized protein</fullName>
    </submittedName>
</protein>
<organism evidence="1 2">
    <name type="scientific">Sorangium atrum</name>
    <dbReference type="NCBI Taxonomy" id="2995308"/>
    <lineage>
        <taxon>Bacteria</taxon>
        <taxon>Pseudomonadati</taxon>
        <taxon>Myxococcota</taxon>
        <taxon>Polyangia</taxon>
        <taxon>Polyangiales</taxon>
        <taxon>Polyangiaceae</taxon>
        <taxon>Sorangium</taxon>
    </lineage>
</organism>
<keyword evidence="2" id="KW-1185">Reference proteome</keyword>
<comment type="caution">
    <text evidence="1">The sequence shown here is derived from an EMBL/GenBank/DDBJ whole genome shotgun (WGS) entry which is preliminary data.</text>
</comment>